<dbReference type="GO" id="GO:0009536">
    <property type="term" value="C:plastid"/>
    <property type="evidence" value="ECO:0007669"/>
    <property type="project" value="UniProtKB-ARBA"/>
</dbReference>
<dbReference type="STRING" id="40148.A0A0E0B4J7"/>
<evidence type="ECO:0000256" key="1">
    <source>
        <dbReference type="ARBA" id="ARBA00004496"/>
    </source>
</evidence>
<dbReference type="EnsemblPlants" id="OGLUM09G15050.1">
    <property type="protein sequence ID" value="OGLUM09G15050.1"/>
    <property type="gene ID" value="OGLUM09G15050"/>
</dbReference>
<protein>
    <recommendedName>
        <fullName evidence="5">Large ribosomal subunit protein eL40 domain-containing protein</fullName>
    </recommendedName>
</protein>
<evidence type="ECO:0000259" key="5">
    <source>
        <dbReference type="SMART" id="SM01377"/>
    </source>
</evidence>
<evidence type="ECO:0000256" key="4">
    <source>
        <dbReference type="ARBA" id="ARBA00023274"/>
    </source>
</evidence>
<dbReference type="Gramene" id="OGLUM09G15050.1">
    <property type="protein sequence ID" value="OGLUM09G15050.1"/>
    <property type="gene ID" value="OGLUM09G15050"/>
</dbReference>
<dbReference type="Gene3D" id="4.10.1060.50">
    <property type="match status" value="1"/>
</dbReference>
<keyword evidence="4" id="KW-0687">Ribonucleoprotein</keyword>
<evidence type="ECO:0000313" key="7">
    <source>
        <dbReference type="Proteomes" id="UP000026961"/>
    </source>
</evidence>
<dbReference type="SUPFAM" id="SSF57829">
    <property type="entry name" value="Zn-binding ribosomal proteins"/>
    <property type="match status" value="1"/>
</dbReference>
<keyword evidence="3" id="KW-0689">Ribosomal protein</keyword>
<proteinExistence type="predicted"/>
<dbReference type="GO" id="GO:0006412">
    <property type="term" value="P:translation"/>
    <property type="evidence" value="ECO:0007669"/>
    <property type="project" value="InterPro"/>
</dbReference>
<keyword evidence="2" id="KW-0963">Cytoplasm</keyword>
<dbReference type="FunFam" id="4.10.1060.50:FF:000001">
    <property type="entry name" value="ubiquitin-60S ribosomal protein L40"/>
    <property type="match status" value="1"/>
</dbReference>
<organism evidence="6">
    <name type="scientific">Oryza glumipatula</name>
    <dbReference type="NCBI Taxonomy" id="40148"/>
    <lineage>
        <taxon>Eukaryota</taxon>
        <taxon>Viridiplantae</taxon>
        <taxon>Streptophyta</taxon>
        <taxon>Embryophyta</taxon>
        <taxon>Tracheophyta</taxon>
        <taxon>Spermatophyta</taxon>
        <taxon>Magnoliopsida</taxon>
        <taxon>Liliopsida</taxon>
        <taxon>Poales</taxon>
        <taxon>Poaceae</taxon>
        <taxon>BOP clade</taxon>
        <taxon>Oryzoideae</taxon>
        <taxon>Oryzeae</taxon>
        <taxon>Oryzinae</taxon>
        <taxon>Oryza</taxon>
    </lineage>
</organism>
<dbReference type="AlphaFoldDB" id="A0A0E0B4J7"/>
<evidence type="ECO:0000256" key="2">
    <source>
        <dbReference type="ARBA" id="ARBA00022490"/>
    </source>
</evidence>
<dbReference type="GO" id="GO:0003735">
    <property type="term" value="F:structural constituent of ribosome"/>
    <property type="evidence" value="ECO:0007669"/>
    <property type="project" value="InterPro"/>
</dbReference>
<keyword evidence="7" id="KW-1185">Reference proteome</keyword>
<dbReference type="GO" id="GO:0005840">
    <property type="term" value="C:ribosome"/>
    <property type="evidence" value="ECO:0007669"/>
    <property type="project" value="UniProtKB-KW"/>
</dbReference>
<accession>A0A0E0B4J7</accession>
<dbReference type="eggNOG" id="KOG0003">
    <property type="taxonomic scope" value="Eukaryota"/>
</dbReference>
<dbReference type="InterPro" id="IPR001975">
    <property type="entry name" value="Ribosomal_eL40_dom"/>
</dbReference>
<comment type="subcellular location">
    <subcellularLocation>
        <location evidence="1">Cytoplasm</location>
    </subcellularLocation>
</comment>
<dbReference type="InterPro" id="IPR038587">
    <property type="entry name" value="Ribosomal_eL40_sf"/>
</dbReference>
<dbReference type="Pfam" id="PF01020">
    <property type="entry name" value="Ribosomal_L40e"/>
    <property type="match status" value="1"/>
</dbReference>
<dbReference type="Proteomes" id="UP000026961">
    <property type="component" value="Chromosome 9"/>
</dbReference>
<feature type="domain" description="Large ribosomal subunit protein eL40" evidence="5">
    <location>
        <begin position="40"/>
        <end position="88"/>
    </location>
</feature>
<evidence type="ECO:0000256" key="3">
    <source>
        <dbReference type="ARBA" id="ARBA00022980"/>
    </source>
</evidence>
<reference evidence="6" key="1">
    <citation type="submission" date="2015-04" db="UniProtKB">
        <authorList>
            <consortium name="EnsemblPlants"/>
        </authorList>
    </citation>
    <scope>IDENTIFICATION</scope>
</reference>
<dbReference type="SMART" id="SM01377">
    <property type="entry name" value="Ribosomal_L40e"/>
    <property type="match status" value="1"/>
</dbReference>
<dbReference type="HOGENOM" id="CLU_175093_0_0_1"/>
<evidence type="ECO:0000313" key="6">
    <source>
        <dbReference type="EnsemblPlants" id="OGLUM09G15050.1"/>
    </source>
</evidence>
<dbReference type="GO" id="GO:1990904">
    <property type="term" value="C:ribonucleoprotein complex"/>
    <property type="evidence" value="ECO:0007669"/>
    <property type="project" value="UniProtKB-KW"/>
</dbReference>
<dbReference type="InterPro" id="IPR011332">
    <property type="entry name" value="Ribosomal_zn-bd"/>
</dbReference>
<dbReference type="Gene3D" id="3.10.20.90">
    <property type="entry name" value="Phosphatidylinositol 3-kinase Catalytic Subunit, Chain A, domain 1"/>
    <property type="match status" value="1"/>
</dbReference>
<name>A0A0E0B4J7_9ORYZ</name>
<sequence length="90" mass="10292">MTDLCRHALGKENIYYNVHKESTLHLVLRLRGGSRGGYTIQEPSLLLLALKYNEKKMVCRKCYARLPARSTNCRKKKCGHTNQIPTVTDS</sequence>
<reference evidence="6" key="2">
    <citation type="submission" date="2018-05" db="EMBL/GenBank/DDBJ databases">
        <title>OgluRS3 (Oryza glumaepatula Reference Sequence Version 3).</title>
        <authorList>
            <person name="Zhang J."/>
            <person name="Kudrna D."/>
            <person name="Lee S."/>
            <person name="Talag J."/>
            <person name="Welchert J."/>
            <person name="Wing R.A."/>
        </authorList>
    </citation>
    <scope>NUCLEOTIDE SEQUENCE [LARGE SCALE GENOMIC DNA]</scope>
</reference>